<dbReference type="CDD" id="cd06171">
    <property type="entry name" value="Sigma70_r4"/>
    <property type="match status" value="1"/>
</dbReference>
<dbReference type="SUPFAM" id="SSF88946">
    <property type="entry name" value="Sigma2 domain of RNA polymerase sigma factors"/>
    <property type="match status" value="1"/>
</dbReference>
<dbReference type="InterPro" id="IPR014284">
    <property type="entry name" value="RNA_pol_sigma-70_dom"/>
</dbReference>
<dbReference type="Pfam" id="PF04542">
    <property type="entry name" value="Sigma70_r2"/>
    <property type="match status" value="1"/>
</dbReference>
<dbReference type="InterPro" id="IPR013249">
    <property type="entry name" value="RNA_pol_sigma70_r4_t2"/>
</dbReference>
<evidence type="ECO:0000256" key="4">
    <source>
        <dbReference type="ARBA" id="ARBA00023163"/>
    </source>
</evidence>
<dbReference type="Pfam" id="PF08281">
    <property type="entry name" value="Sigma70_r4_2"/>
    <property type="match status" value="1"/>
</dbReference>
<evidence type="ECO:0000313" key="8">
    <source>
        <dbReference type="Proteomes" id="UP001501326"/>
    </source>
</evidence>
<dbReference type="PANTHER" id="PTHR43133">
    <property type="entry name" value="RNA POLYMERASE ECF-TYPE SIGMA FACTO"/>
    <property type="match status" value="1"/>
</dbReference>
<evidence type="ECO:0000256" key="2">
    <source>
        <dbReference type="ARBA" id="ARBA00023015"/>
    </source>
</evidence>
<keyword evidence="3" id="KW-0731">Sigma factor</keyword>
<gene>
    <name evidence="7" type="primary">sigK_1</name>
    <name evidence="7" type="ORF">GCM10009867_00720</name>
</gene>
<proteinExistence type="inferred from homology"/>
<keyword evidence="2" id="KW-0805">Transcription regulation</keyword>
<evidence type="ECO:0000259" key="5">
    <source>
        <dbReference type="Pfam" id="PF04542"/>
    </source>
</evidence>
<dbReference type="Gene3D" id="1.10.1740.10">
    <property type="match status" value="1"/>
</dbReference>
<reference evidence="7 8" key="1">
    <citation type="journal article" date="2019" name="Int. J. Syst. Evol. Microbiol.">
        <title>The Global Catalogue of Microorganisms (GCM) 10K type strain sequencing project: providing services to taxonomists for standard genome sequencing and annotation.</title>
        <authorList>
            <consortium name="The Broad Institute Genomics Platform"/>
            <consortium name="The Broad Institute Genome Sequencing Center for Infectious Disease"/>
            <person name="Wu L."/>
            <person name="Ma J."/>
        </authorList>
    </citation>
    <scope>NUCLEOTIDE SEQUENCE [LARGE SCALE GENOMIC DNA]</scope>
    <source>
        <strain evidence="7 8">JCM 16378</strain>
    </source>
</reference>
<dbReference type="InterPro" id="IPR039425">
    <property type="entry name" value="RNA_pol_sigma-70-like"/>
</dbReference>
<evidence type="ECO:0000313" key="7">
    <source>
        <dbReference type="EMBL" id="GAA2730086.1"/>
    </source>
</evidence>
<keyword evidence="8" id="KW-1185">Reference proteome</keyword>
<feature type="domain" description="RNA polymerase sigma factor 70 region 4 type 2" evidence="6">
    <location>
        <begin position="138"/>
        <end position="189"/>
    </location>
</feature>
<protein>
    <submittedName>
        <fullName evidence="7">ECF RNA polymerase sigma factor SigK</fullName>
    </submittedName>
</protein>
<name>A0ABN3UC71_9MICO</name>
<dbReference type="NCBIfam" id="TIGR02937">
    <property type="entry name" value="sigma70-ECF"/>
    <property type="match status" value="1"/>
</dbReference>
<dbReference type="EMBL" id="BAAARN010000001">
    <property type="protein sequence ID" value="GAA2730086.1"/>
    <property type="molecule type" value="Genomic_DNA"/>
</dbReference>
<comment type="caution">
    <text evidence="7">The sequence shown here is derived from an EMBL/GenBank/DDBJ whole genome shotgun (WGS) entry which is preliminary data.</text>
</comment>
<dbReference type="PANTHER" id="PTHR43133:SF66">
    <property type="entry name" value="ECF RNA POLYMERASE SIGMA FACTOR SIGK"/>
    <property type="match status" value="1"/>
</dbReference>
<comment type="similarity">
    <text evidence="1">Belongs to the sigma-70 factor family. ECF subfamily.</text>
</comment>
<sequence length="200" mass="21670">MAHSAPLDEWTGEGDEAQSLGDLLVRCASGDEAAFEHVYAATAPRVFGLVLRVVVQHALAEEITQDVFAYVWAEAGRYEPSRGSAAGWILTIAHRRAVDRVRSVSASRAREDVWTRKVTQAPFDSTAESAHTSFEAARVRGALAALTMKQRTAVQLAYFNGLTYTEVASHLGIPHSTAKTRIRDGLRSLAHALDPEVASA</sequence>
<keyword evidence="4" id="KW-0804">Transcription</keyword>
<evidence type="ECO:0000256" key="3">
    <source>
        <dbReference type="ARBA" id="ARBA00023082"/>
    </source>
</evidence>
<dbReference type="InterPro" id="IPR013324">
    <property type="entry name" value="RNA_pol_sigma_r3/r4-like"/>
</dbReference>
<dbReference type="Gene3D" id="1.10.10.10">
    <property type="entry name" value="Winged helix-like DNA-binding domain superfamily/Winged helix DNA-binding domain"/>
    <property type="match status" value="1"/>
</dbReference>
<accession>A0ABN3UC71</accession>
<dbReference type="RefSeq" id="WP_344189154.1">
    <property type="nucleotide sequence ID" value="NZ_BAAARN010000001.1"/>
</dbReference>
<dbReference type="InterPro" id="IPR036388">
    <property type="entry name" value="WH-like_DNA-bd_sf"/>
</dbReference>
<feature type="domain" description="RNA polymerase sigma-70 region 2" evidence="5">
    <location>
        <begin position="39"/>
        <end position="103"/>
    </location>
</feature>
<dbReference type="SUPFAM" id="SSF88659">
    <property type="entry name" value="Sigma3 and sigma4 domains of RNA polymerase sigma factors"/>
    <property type="match status" value="1"/>
</dbReference>
<dbReference type="InterPro" id="IPR013325">
    <property type="entry name" value="RNA_pol_sigma_r2"/>
</dbReference>
<dbReference type="InterPro" id="IPR007627">
    <property type="entry name" value="RNA_pol_sigma70_r2"/>
</dbReference>
<organism evidence="7 8">
    <name type="scientific">Pedococcus aerophilus</name>
    <dbReference type="NCBI Taxonomy" id="436356"/>
    <lineage>
        <taxon>Bacteria</taxon>
        <taxon>Bacillati</taxon>
        <taxon>Actinomycetota</taxon>
        <taxon>Actinomycetes</taxon>
        <taxon>Micrococcales</taxon>
        <taxon>Intrasporangiaceae</taxon>
        <taxon>Pedococcus</taxon>
    </lineage>
</organism>
<evidence type="ECO:0000256" key="1">
    <source>
        <dbReference type="ARBA" id="ARBA00010641"/>
    </source>
</evidence>
<dbReference type="Proteomes" id="UP001501326">
    <property type="component" value="Unassembled WGS sequence"/>
</dbReference>
<evidence type="ECO:0000259" key="6">
    <source>
        <dbReference type="Pfam" id="PF08281"/>
    </source>
</evidence>